<feature type="region of interest" description="Disordered" evidence="8">
    <location>
        <begin position="705"/>
        <end position="726"/>
    </location>
</feature>
<dbReference type="InterPro" id="IPR012913">
    <property type="entry name" value="OS9-like_dom"/>
</dbReference>
<dbReference type="Proteomes" id="UP000887574">
    <property type="component" value="Unplaced"/>
</dbReference>
<dbReference type="Gene3D" id="2.70.130.10">
    <property type="entry name" value="Mannose-6-phosphate receptor binding domain"/>
    <property type="match status" value="2"/>
</dbReference>
<dbReference type="Pfam" id="PF07915">
    <property type="entry name" value="PRKCSH"/>
    <property type="match status" value="2"/>
</dbReference>
<feature type="domain" description="MRH" evidence="10">
    <location>
        <begin position="104"/>
        <end position="230"/>
    </location>
</feature>
<dbReference type="SUPFAM" id="SSF50911">
    <property type="entry name" value="Mannose 6-phosphate receptor domain"/>
    <property type="match status" value="2"/>
</dbReference>
<accession>A0A915E7L6</accession>
<evidence type="ECO:0000256" key="1">
    <source>
        <dbReference type="ARBA" id="ARBA00004240"/>
    </source>
</evidence>
<organism evidence="11 12">
    <name type="scientific">Ditylenchus dipsaci</name>
    <dbReference type="NCBI Taxonomy" id="166011"/>
    <lineage>
        <taxon>Eukaryota</taxon>
        <taxon>Metazoa</taxon>
        <taxon>Ecdysozoa</taxon>
        <taxon>Nematoda</taxon>
        <taxon>Chromadorea</taxon>
        <taxon>Rhabditida</taxon>
        <taxon>Tylenchina</taxon>
        <taxon>Tylenchomorpha</taxon>
        <taxon>Sphaerularioidea</taxon>
        <taxon>Anguinidae</taxon>
        <taxon>Anguininae</taxon>
        <taxon>Ditylenchus</taxon>
    </lineage>
</organism>
<evidence type="ECO:0000313" key="12">
    <source>
        <dbReference type="WBParaSite" id="jg342"/>
    </source>
</evidence>
<comment type="subcellular location">
    <subcellularLocation>
        <location evidence="1">Endoplasmic reticulum</location>
    </subcellularLocation>
</comment>
<dbReference type="AlphaFoldDB" id="A0A915E7L6"/>
<evidence type="ECO:0000256" key="9">
    <source>
        <dbReference type="SAM" id="SignalP"/>
    </source>
</evidence>
<dbReference type="PANTHER" id="PTHR15414">
    <property type="entry name" value="OS-9-RELATED"/>
    <property type="match status" value="1"/>
</dbReference>
<dbReference type="WBParaSite" id="jg342">
    <property type="protein sequence ID" value="jg342"/>
    <property type="gene ID" value="jg342"/>
</dbReference>
<dbReference type="PANTHER" id="PTHR15414:SF0">
    <property type="entry name" value="ENDOPLASMIC RETICULUM LECTIN 1"/>
    <property type="match status" value="1"/>
</dbReference>
<feature type="compositionally biased region" description="Basic residues" evidence="8">
    <location>
        <begin position="715"/>
        <end position="726"/>
    </location>
</feature>
<name>A0A915E7L6_9BILA</name>
<comment type="function">
    <text evidence="5">Probable lectin that binds selectively to improperly folded lumenal proteins. May function in endoplasmic reticulum quality control and endoplasmic reticulum-associated degradation (ERAD) of both non-glycosylated proteins and glycoproteins.</text>
</comment>
<reference evidence="12" key="1">
    <citation type="submission" date="2022-11" db="UniProtKB">
        <authorList>
            <consortium name="WormBaseParasite"/>
        </authorList>
    </citation>
    <scope>IDENTIFICATION</scope>
</reference>
<keyword evidence="2 9" id="KW-0732">Signal</keyword>
<evidence type="ECO:0000256" key="5">
    <source>
        <dbReference type="ARBA" id="ARBA00037585"/>
    </source>
</evidence>
<dbReference type="PROSITE" id="PS51914">
    <property type="entry name" value="MRH"/>
    <property type="match status" value="2"/>
</dbReference>
<dbReference type="GO" id="GO:0030968">
    <property type="term" value="P:endoplasmic reticulum unfolded protein response"/>
    <property type="evidence" value="ECO:0007669"/>
    <property type="project" value="InterPro"/>
</dbReference>
<dbReference type="FunFam" id="2.70.130.10:FF:000001">
    <property type="entry name" value="Endoplasmic reticulum lectin 1"/>
    <property type="match status" value="1"/>
</dbReference>
<feature type="compositionally biased region" description="Polar residues" evidence="8">
    <location>
        <begin position="566"/>
        <end position="575"/>
    </location>
</feature>
<feature type="domain" description="MRH" evidence="10">
    <location>
        <begin position="357"/>
        <end position="484"/>
    </location>
</feature>
<dbReference type="GO" id="GO:0005788">
    <property type="term" value="C:endoplasmic reticulum lumen"/>
    <property type="evidence" value="ECO:0007669"/>
    <property type="project" value="TreeGrafter"/>
</dbReference>
<keyword evidence="11" id="KW-1185">Reference proteome</keyword>
<feature type="compositionally biased region" description="Acidic residues" evidence="8">
    <location>
        <begin position="545"/>
        <end position="561"/>
    </location>
</feature>
<dbReference type="InterPro" id="IPR044865">
    <property type="entry name" value="MRH_dom"/>
</dbReference>
<dbReference type="GO" id="GO:0030970">
    <property type="term" value="P:retrograde protein transport, ER to cytosol"/>
    <property type="evidence" value="ECO:0007669"/>
    <property type="project" value="TreeGrafter"/>
</dbReference>
<feature type="region of interest" description="Disordered" evidence="8">
    <location>
        <begin position="540"/>
        <end position="578"/>
    </location>
</feature>
<evidence type="ECO:0000256" key="4">
    <source>
        <dbReference type="ARBA" id="ARBA00023157"/>
    </source>
</evidence>
<evidence type="ECO:0000256" key="8">
    <source>
        <dbReference type="SAM" id="MobiDB-lite"/>
    </source>
</evidence>
<keyword evidence="4" id="KW-1015">Disulfide bond</keyword>
<protein>
    <recommendedName>
        <fullName evidence="6">Endoplasmic reticulum lectin 1</fullName>
    </recommendedName>
    <alternativeName>
        <fullName evidence="7">ER lectin</fullName>
    </alternativeName>
</protein>
<evidence type="ECO:0000256" key="6">
    <source>
        <dbReference type="ARBA" id="ARBA00041108"/>
    </source>
</evidence>
<evidence type="ECO:0000313" key="11">
    <source>
        <dbReference type="Proteomes" id="UP000887574"/>
    </source>
</evidence>
<proteinExistence type="predicted"/>
<evidence type="ECO:0000259" key="10">
    <source>
        <dbReference type="PROSITE" id="PS51914"/>
    </source>
</evidence>
<evidence type="ECO:0000256" key="7">
    <source>
        <dbReference type="ARBA" id="ARBA00041661"/>
    </source>
</evidence>
<dbReference type="InterPro" id="IPR009011">
    <property type="entry name" value="Man6P_isomerase_rcpt-bd_dom_sf"/>
</dbReference>
<dbReference type="InterPro" id="IPR045149">
    <property type="entry name" value="OS-9-like"/>
</dbReference>
<feature type="chain" id="PRO_5037732126" description="Endoplasmic reticulum lectin 1" evidence="9">
    <location>
        <begin position="23"/>
        <end position="726"/>
    </location>
</feature>
<sequence>MRFLIRHTFWVLPLLIFVIASASELDYLRALDDFIAYRVSFKPQEEEEKYVQSSEKDSWVSMKSADAEEYRCLLPTIQSSTKKRIETYSGPTPAELLQPIYDDNVCSYRIESYWLYELCHGRYLLQYHDEKETKTRVEYYLGHYAKFEAEAEAKTFDQLNPPTRKVGEEMLPYYPVTYVSGTVCDLTNKPRETTVLYVCDETAKNNVQSFNEVSSCKYEIVVLTNRLCAHPSFQKPPTKEHEIHCFAVDAEQLHPKPKNLIASEKENTNQFFQEFSLLKSSSLVSSTKNIFDRLMQVSVDETDDEFDQLNLILQALKANAKQAVQPTPQSNIQTPLAKLETPSPSDQQLVEQFWQGKACLSGGSGWWKYEICYGRSVVQFHEEPGKERVNVVLGVFHEKLHRDWATTHPHKAVKKDNGHVYQVGNLYTQGDLCAETDAHRSCEVRMRCREPVPGVSPSKVLIYLLEPDTCSYILVVESTLLCDGLQHVDDAGVLKEMPQLQQFETLHEPRTVSSKEHSSKVQIIKDENLATLAASYSSKLKGDDGVVEEEDDEDDDDESQNDEQQKNPSATSQTAMPYEDMIKEVRRKFANFQADKAKNKGKPQESEENVIVGIVQGVVESFQEGEDKPSKNGGDEAQVNADQKEVITELLRKFAKLSLEMTKQTKKESVQSTDSNQPTQESLKIVAMMTSNLTSQHLNQKTTVCPTEKSGKQGGRQRRALNTHFH</sequence>
<feature type="signal peptide" evidence="9">
    <location>
        <begin position="1"/>
        <end position="22"/>
    </location>
</feature>
<evidence type="ECO:0000256" key="2">
    <source>
        <dbReference type="ARBA" id="ARBA00022729"/>
    </source>
</evidence>
<keyword evidence="3" id="KW-0256">Endoplasmic reticulum</keyword>
<evidence type="ECO:0000256" key="3">
    <source>
        <dbReference type="ARBA" id="ARBA00022824"/>
    </source>
</evidence>